<feature type="region of interest" description="Disordered" evidence="1">
    <location>
        <begin position="9"/>
        <end position="33"/>
    </location>
</feature>
<dbReference type="OrthoDB" id="6430972at2759"/>
<accession>A0A8X6MHY6</accession>
<name>A0A8X6MHY6_NEPPI</name>
<gene>
    <name evidence="2" type="primary">AVEN_4318_1</name>
    <name evidence="2" type="ORF">NPIL_44011</name>
</gene>
<dbReference type="EMBL" id="BMAW01046075">
    <property type="protein sequence ID" value="GFS53367.1"/>
    <property type="molecule type" value="Genomic_DNA"/>
</dbReference>
<reference evidence="2" key="1">
    <citation type="submission" date="2020-08" db="EMBL/GenBank/DDBJ databases">
        <title>Multicomponent nature underlies the extraordinary mechanical properties of spider dragline silk.</title>
        <authorList>
            <person name="Kono N."/>
            <person name="Nakamura H."/>
            <person name="Mori M."/>
            <person name="Yoshida Y."/>
            <person name="Ohtoshi R."/>
            <person name="Malay A.D."/>
            <person name="Moran D.A.P."/>
            <person name="Tomita M."/>
            <person name="Numata K."/>
            <person name="Arakawa K."/>
        </authorList>
    </citation>
    <scope>NUCLEOTIDE SEQUENCE</scope>
</reference>
<proteinExistence type="predicted"/>
<dbReference type="Proteomes" id="UP000887013">
    <property type="component" value="Unassembled WGS sequence"/>
</dbReference>
<protein>
    <submittedName>
        <fullName evidence="2">Uncharacterized protein</fullName>
    </submittedName>
</protein>
<dbReference type="AlphaFoldDB" id="A0A8X6MHY6"/>
<evidence type="ECO:0000313" key="3">
    <source>
        <dbReference type="Proteomes" id="UP000887013"/>
    </source>
</evidence>
<organism evidence="2 3">
    <name type="scientific">Nephila pilipes</name>
    <name type="common">Giant wood spider</name>
    <name type="synonym">Nephila maculata</name>
    <dbReference type="NCBI Taxonomy" id="299642"/>
    <lineage>
        <taxon>Eukaryota</taxon>
        <taxon>Metazoa</taxon>
        <taxon>Ecdysozoa</taxon>
        <taxon>Arthropoda</taxon>
        <taxon>Chelicerata</taxon>
        <taxon>Arachnida</taxon>
        <taxon>Araneae</taxon>
        <taxon>Araneomorphae</taxon>
        <taxon>Entelegynae</taxon>
        <taxon>Araneoidea</taxon>
        <taxon>Nephilidae</taxon>
        <taxon>Nephila</taxon>
    </lineage>
</organism>
<keyword evidence="3" id="KW-1185">Reference proteome</keyword>
<comment type="caution">
    <text evidence="2">The sequence shown here is derived from an EMBL/GenBank/DDBJ whole genome shotgun (WGS) entry which is preliminary data.</text>
</comment>
<feature type="compositionally biased region" description="Basic and acidic residues" evidence="1">
    <location>
        <begin position="22"/>
        <end position="33"/>
    </location>
</feature>
<evidence type="ECO:0000256" key="1">
    <source>
        <dbReference type="SAM" id="MobiDB-lite"/>
    </source>
</evidence>
<feature type="compositionally biased region" description="Low complexity" evidence="1">
    <location>
        <begin position="11"/>
        <end position="21"/>
    </location>
</feature>
<evidence type="ECO:0000313" key="2">
    <source>
        <dbReference type="EMBL" id="GFS53367.1"/>
    </source>
</evidence>
<sequence length="389" mass="44373">MAGDGVVLRNLPPLGLGPQPLKKQESPKSSEDGMKYELQLNRSRLALTRKLMKNIKDEINECSGILRREMGKDVDISALVRSGGGMGFQNRASEIMNLRMKLTALKSQFLEPVHKPYYRGPFDPRKKFDLKLLPEKQDNLYCQVLVEEKKALLKQGKPVETLKNQLKELSLMYRASCYRNKSLKKSIHSVNVKLQVLKGQTQDNAKVIEYMISHQNLMKLMLNPDTLRLDSSVPRAYEKFQIVEKKVEVASDFAKYKTLCERSEKESQTAREKVTSLAEILDATVGDLVKAEATNTENRCDLEFLKNPPQKATAKSKAKKKSPKAAEKDDKSKVELDLLVQENRHLRDFLLSPVLSNGEDLKLFLLTLKNAKEEFLRAFEETKKDIGYR</sequence>